<evidence type="ECO:0000313" key="1">
    <source>
        <dbReference type="EMBL" id="KAG7040361.1"/>
    </source>
</evidence>
<keyword evidence="2" id="KW-1185">Reference proteome</keyword>
<dbReference type="Proteomes" id="UP000699042">
    <property type="component" value="Unassembled WGS sequence"/>
</dbReference>
<reference evidence="1" key="1">
    <citation type="submission" date="2021-05" db="EMBL/GenBank/DDBJ databases">
        <title>Comparative genomics of three Colletotrichum scovillei strains and genetic complementation revealed genes involved fungal growth and virulence on chili pepper.</title>
        <authorList>
            <person name="Hsieh D.-K."/>
            <person name="Chuang S.-C."/>
            <person name="Chen C.-Y."/>
            <person name="Chao Y.-T."/>
            <person name="Lu M.-Y.J."/>
            <person name="Lee M.-H."/>
            <person name="Shih M.-C."/>
        </authorList>
    </citation>
    <scope>NUCLEOTIDE SEQUENCE</scope>
    <source>
        <strain evidence="1">Coll-153</strain>
    </source>
</reference>
<dbReference type="InterPro" id="IPR043750">
    <property type="entry name" value="DUF5695"/>
</dbReference>
<sequence length="188" mass="20369">MGLMGETVWSVIMTDLLCEGFNNQAATLEVLMKSRAEHWDSVDAPSGSEMAWDSTAQEGVYQWARHFGFQTSMNPVVPAPDGFTADYGPGVPGMALSSGTYVADDEQVSLVAYGGEISIDGSNVMVEPRDPVRKRVFIGPLAVSITVDLVDAPKAMNAIVWTDSVQVFWEVSSNNFEVARGGWKVPMD</sequence>
<organism evidence="1 2">
    <name type="scientific">Colletotrichum scovillei</name>
    <dbReference type="NCBI Taxonomy" id="1209932"/>
    <lineage>
        <taxon>Eukaryota</taxon>
        <taxon>Fungi</taxon>
        <taxon>Dikarya</taxon>
        <taxon>Ascomycota</taxon>
        <taxon>Pezizomycotina</taxon>
        <taxon>Sordariomycetes</taxon>
        <taxon>Hypocreomycetidae</taxon>
        <taxon>Glomerellales</taxon>
        <taxon>Glomerellaceae</taxon>
        <taxon>Colletotrichum</taxon>
        <taxon>Colletotrichum acutatum species complex</taxon>
    </lineage>
</organism>
<keyword evidence="1" id="KW-0378">Hydrolase</keyword>
<gene>
    <name evidence="1" type="ORF">JMJ77_009823</name>
</gene>
<accession>A0A9P7U363</accession>
<dbReference type="AlphaFoldDB" id="A0A9P7U363"/>
<comment type="caution">
    <text evidence="1">The sequence shown here is derived from an EMBL/GenBank/DDBJ whole genome shotgun (WGS) entry which is preliminary data.</text>
</comment>
<name>A0A9P7U363_9PEZI</name>
<evidence type="ECO:0000313" key="2">
    <source>
        <dbReference type="Proteomes" id="UP000699042"/>
    </source>
</evidence>
<dbReference type="EMBL" id="JAESDN010000026">
    <property type="protein sequence ID" value="KAG7040361.1"/>
    <property type="molecule type" value="Genomic_DNA"/>
</dbReference>
<protein>
    <submittedName>
        <fullName evidence="1">Glycoside hydrolase family 43 protein</fullName>
    </submittedName>
</protein>
<proteinExistence type="predicted"/>
<dbReference type="GO" id="GO:0016787">
    <property type="term" value="F:hydrolase activity"/>
    <property type="evidence" value="ECO:0007669"/>
    <property type="project" value="UniProtKB-KW"/>
</dbReference>
<dbReference type="Pfam" id="PF18951">
    <property type="entry name" value="DUF5695"/>
    <property type="match status" value="2"/>
</dbReference>